<evidence type="ECO:0000313" key="2">
    <source>
        <dbReference type="Proteomes" id="UP000438429"/>
    </source>
</evidence>
<protein>
    <submittedName>
        <fullName evidence="1">Uncharacterized protein</fullName>
    </submittedName>
</protein>
<reference evidence="1 2" key="1">
    <citation type="submission" date="2019-06" db="EMBL/GenBank/DDBJ databases">
        <title>Draft genomes of female and male turbot (Scophthalmus maximus).</title>
        <authorList>
            <person name="Xu H."/>
            <person name="Xu X.-W."/>
            <person name="Shao C."/>
            <person name="Chen S."/>
        </authorList>
    </citation>
    <scope>NUCLEOTIDE SEQUENCE [LARGE SCALE GENOMIC DNA]</scope>
    <source>
        <strain evidence="1">Ysfricsl-2016a</strain>
        <tissue evidence="1">Blood</tissue>
    </source>
</reference>
<dbReference type="Proteomes" id="UP000438429">
    <property type="component" value="Unassembled WGS sequence"/>
</dbReference>
<name>A0A6A4S930_SCOMX</name>
<dbReference type="AlphaFoldDB" id="A0A6A4S930"/>
<evidence type="ECO:0000313" key="1">
    <source>
        <dbReference type="EMBL" id="KAF0027591.1"/>
    </source>
</evidence>
<dbReference type="EMBL" id="VEVO01000018">
    <property type="protein sequence ID" value="KAF0027591.1"/>
    <property type="molecule type" value="Genomic_DNA"/>
</dbReference>
<accession>A0A6A4S930</accession>
<sequence length="132" mass="14944">MKLQPHWHKNASSTSSAAEARPIYERMSTGQKLFSLQRALPATEPDFLISTKAQPQHGTCTSFIVLMSLSPAFHRFARRLLMAHDTFTAFTYTSLNLMVKSAVTLRLCQNVIEFAPCKEMKLCCRFILQSCL</sequence>
<proteinExistence type="predicted"/>
<organism evidence="1 2">
    <name type="scientific">Scophthalmus maximus</name>
    <name type="common">Turbot</name>
    <name type="synonym">Psetta maxima</name>
    <dbReference type="NCBI Taxonomy" id="52904"/>
    <lineage>
        <taxon>Eukaryota</taxon>
        <taxon>Metazoa</taxon>
        <taxon>Chordata</taxon>
        <taxon>Craniata</taxon>
        <taxon>Vertebrata</taxon>
        <taxon>Euteleostomi</taxon>
        <taxon>Actinopterygii</taxon>
        <taxon>Neopterygii</taxon>
        <taxon>Teleostei</taxon>
        <taxon>Neoteleostei</taxon>
        <taxon>Acanthomorphata</taxon>
        <taxon>Carangaria</taxon>
        <taxon>Pleuronectiformes</taxon>
        <taxon>Pleuronectoidei</taxon>
        <taxon>Scophthalmidae</taxon>
        <taxon>Scophthalmus</taxon>
    </lineage>
</organism>
<gene>
    <name evidence="1" type="ORF">F2P81_020332</name>
</gene>
<comment type="caution">
    <text evidence="1">The sequence shown here is derived from an EMBL/GenBank/DDBJ whole genome shotgun (WGS) entry which is preliminary data.</text>
</comment>